<dbReference type="AlphaFoldDB" id="Z9JMQ1"/>
<reference evidence="1 2" key="1">
    <citation type="journal article" date="2014" name="Genome Announc.">
        <title>Draft Genome Sequence of Xylella fastidiosa Pear Leaf Scorch Strain in Taiwan.</title>
        <authorList>
            <person name="Su C.C."/>
            <person name="Deng W.L."/>
            <person name="Jan F.J."/>
            <person name="Chang C.J."/>
            <person name="Huang H."/>
            <person name="Chen J."/>
        </authorList>
    </citation>
    <scope>NUCLEOTIDE SEQUENCE [LARGE SCALE GENOMIC DNA]</scope>
    <source>
        <strain evidence="1 2">PLS229</strain>
    </source>
</reference>
<evidence type="ECO:0000313" key="2">
    <source>
        <dbReference type="Proteomes" id="UP000020406"/>
    </source>
</evidence>
<comment type="caution">
    <text evidence="1">The sequence shown here is derived from an EMBL/GenBank/DDBJ whole genome shotgun (WGS) entry which is preliminary data.</text>
</comment>
<dbReference type="Proteomes" id="UP000020406">
    <property type="component" value="Unassembled WGS sequence"/>
</dbReference>
<proteinExistence type="predicted"/>
<accession>Z9JMQ1</accession>
<gene>
    <name evidence="1" type="ORF">AF72_00910</name>
</gene>
<dbReference type="EMBL" id="JDSQ01000001">
    <property type="protein sequence ID" value="EWS79464.1"/>
    <property type="molecule type" value="Genomic_DNA"/>
</dbReference>
<evidence type="ECO:0000313" key="1">
    <source>
        <dbReference type="EMBL" id="EWS79464.1"/>
    </source>
</evidence>
<name>Z9JMQ1_9GAMM</name>
<protein>
    <submittedName>
        <fullName evidence="1">Uncharacterized protein</fullName>
    </submittedName>
</protein>
<organism evidence="1 2">
    <name type="scientific">Xylella taiwanensis</name>
    <dbReference type="NCBI Taxonomy" id="1444770"/>
    <lineage>
        <taxon>Bacteria</taxon>
        <taxon>Pseudomonadati</taxon>
        <taxon>Pseudomonadota</taxon>
        <taxon>Gammaproteobacteria</taxon>
        <taxon>Lysobacterales</taxon>
        <taxon>Lysobacteraceae</taxon>
        <taxon>Xylella</taxon>
    </lineage>
</organism>
<sequence>MQRNSDDRATHEHEIQRCKSYVDTAQHPGINRVLLQHRSEAPHHAPIAPPATFTF</sequence>
<dbReference type="PATRIC" id="fig|1444770.3.peg.217"/>